<dbReference type="Proteomes" id="UP001174839">
    <property type="component" value="Unassembled WGS sequence"/>
</dbReference>
<sequence>MEIRTFFTLSILMLVMNLGAQSLQDIRKNELKLNALYLAEGTVEMSYERWVGKRLGIGLSSYVAFRDDGMIFFGDSFPWNFSLIPYMRVYFGKTGYKGFFLEGNFMLGSNTRVRDEKGSGNAIAWDLGAGMAYGAKWVFGKHWGIEAYVGIGLTTNLYDTPQLENLWTWISDEFFYPRCGVSIVKRF</sequence>
<dbReference type="EMBL" id="JAUDUY010000001">
    <property type="protein sequence ID" value="MDM9630500.1"/>
    <property type="molecule type" value="Genomic_DNA"/>
</dbReference>
<reference evidence="1" key="1">
    <citation type="submission" date="2023-06" db="EMBL/GenBank/DDBJ databases">
        <title>Robiginitalea aurantiacus sp. nov. and Algoriphagus sediminis sp. nov., isolated from coastal sediment.</title>
        <authorList>
            <person name="Zhou Z.Y."/>
            <person name="An J."/>
            <person name="Jia Y.W."/>
            <person name="Du Z.J."/>
        </authorList>
    </citation>
    <scope>NUCLEOTIDE SEQUENCE</scope>
    <source>
        <strain evidence="1">M39</strain>
    </source>
</reference>
<gene>
    <name evidence="1" type="ORF">QU605_03415</name>
</gene>
<proteinExistence type="predicted"/>
<accession>A0ABT7WC65</accession>
<keyword evidence="2" id="KW-1185">Reference proteome</keyword>
<dbReference type="RefSeq" id="WP_289723854.1">
    <property type="nucleotide sequence ID" value="NZ_JAUDUY010000001.1"/>
</dbReference>
<comment type="caution">
    <text evidence="1">The sequence shown here is derived from an EMBL/GenBank/DDBJ whole genome shotgun (WGS) entry which is preliminary data.</text>
</comment>
<evidence type="ECO:0000313" key="2">
    <source>
        <dbReference type="Proteomes" id="UP001174839"/>
    </source>
</evidence>
<dbReference type="InterPro" id="IPR021958">
    <property type="entry name" value="DUF3575"/>
</dbReference>
<name>A0ABT7WC65_9FLAO</name>
<protein>
    <submittedName>
        <fullName evidence="1">DUF3575 domain-containing protein</fullName>
    </submittedName>
</protein>
<dbReference type="Pfam" id="PF12099">
    <property type="entry name" value="DUF3575"/>
    <property type="match status" value="1"/>
</dbReference>
<evidence type="ECO:0000313" key="1">
    <source>
        <dbReference type="EMBL" id="MDM9630500.1"/>
    </source>
</evidence>
<organism evidence="1 2">
    <name type="scientific">Robiginitalea aurantiaca</name>
    <dbReference type="NCBI Taxonomy" id="3056915"/>
    <lineage>
        <taxon>Bacteria</taxon>
        <taxon>Pseudomonadati</taxon>
        <taxon>Bacteroidota</taxon>
        <taxon>Flavobacteriia</taxon>
        <taxon>Flavobacteriales</taxon>
        <taxon>Flavobacteriaceae</taxon>
        <taxon>Robiginitalea</taxon>
    </lineage>
</organism>